<evidence type="ECO:0000313" key="17">
    <source>
        <dbReference type="EMBL" id="EDP41853.1"/>
    </source>
</evidence>
<dbReference type="PROSITE" id="PS50206">
    <property type="entry name" value="RHODANESE_3"/>
    <property type="match status" value="1"/>
</dbReference>
<dbReference type="Proteomes" id="UP000008837">
    <property type="component" value="Unassembled WGS sequence"/>
</dbReference>
<evidence type="ECO:0000256" key="9">
    <source>
        <dbReference type="ARBA" id="ARBA00022827"/>
    </source>
</evidence>
<comment type="similarity">
    <text evidence="5 13">Belongs to the GMC oxidoreductase family.</text>
</comment>
<dbReference type="RefSeq" id="XP_001729067.1">
    <property type="nucleotide sequence ID" value="XM_001729015.1"/>
</dbReference>
<keyword evidence="12" id="KW-0472">Membrane</keyword>
<dbReference type="Gene3D" id="3.50.50.60">
    <property type="entry name" value="FAD/NAD(P)-binding domain"/>
    <property type="match status" value="2"/>
</dbReference>
<feature type="region of interest" description="Disordered" evidence="15">
    <location>
        <begin position="738"/>
        <end position="758"/>
    </location>
</feature>
<protein>
    <recommendedName>
        <fullName evidence="6 13">Long-chain-alcohol oxidase</fullName>
        <ecNumber evidence="6 13">1.1.3.20</ecNumber>
    </recommendedName>
</protein>
<evidence type="ECO:0000259" key="16">
    <source>
        <dbReference type="PROSITE" id="PS50206"/>
    </source>
</evidence>
<proteinExistence type="inferred from homology"/>
<sequence length="758" mass="82572">MNYRHLVIDESRNYADELWSKDQQRALEAIANAIISPLTPKEKESFLNTLPSDLSAEDKARANEYADLSFSDLPNGVNLIAMHVHETVSFTLRSLITLLLKSLATRAGCLALIGRVGPVWDVDQDAIVTTLLAWRTSPIQVLRLGQFGLIGLTMMVFYRHFEKATEAIGYPTGPTDDWKTPPGFEEQTAIPHYNFQFLNDNLPLSPTSEPIDLETDVVVVGSGCGGGVVAAYLAERGLKVVVVDKGLYVRPEEMPLTQSFGFDQMFERLGFVPSSTMSIGVLAGSGFGGGSTINWGATLTPRYFLRQAWSKKYGMPYFESALFTQDLDACAHRMGTTDNITHNRANTLLMLGARRAGQPVSAVPQNNGNLPHYCGKCTFGCPSGHKHGTLMTYLRDAAEHGAQFLTHCDVERVLMEDGKATGVMGHVKGQSVRIHGKQGVVISAGSVNTPAILLRTPELKKNKQIGEHLHLHPVAFVHGFYDIPVYPWEGGSLTTVSNAAELVDPHGWGAKIEVMASAPSLFCAILPFQNSAQHKKLASRYRYSYTAIVLVRDRDGGRVKLDKYGRALMDYNLSKFDQKSMLEGVKRATEIHMNAGASAIAVTQFDVPLYECPKNKLPSSVPEKLLPGSYPFDSLPPQGDVMHPSFVEFQKQIERAGFSTLRCTLGSAHQMGSCRMGADPTTSACDPRGRLRGASRLWVADGSVLPEASGVNPMLTILGTSRGIARNIAEELGVARSDDLASTTSTSIPAPSPPRAHL</sequence>
<evidence type="ECO:0000313" key="18">
    <source>
        <dbReference type="Proteomes" id="UP000008837"/>
    </source>
</evidence>
<evidence type="ECO:0000256" key="12">
    <source>
        <dbReference type="ARBA" id="ARBA00023136"/>
    </source>
</evidence>
<dbReference type="InterPro" id="IPR007867">
    <property type="entry name" value="GMC_OxRtase_C"/>
</dbReference>
<evidence type="ECO:0000256" key="6">
    <source>
        <dbReference type="ARBA" id="ARBA00013125"/>
    </source>
</evidence>
<evidence type="ECO:0000256" key="10">
    <source>
        <dbReference type="ARBA" id="ARBA00022989"/>
    </source>
</evidence>
<dbReference type="VEuPathDB" id="FungiDB:MGL_3855"/>
<dbReference type="KEGG" id="mgl:MGL_3855"/>
<dbReference type="InterPro" id="IPR003953">
    <property type="entry name" value="FAD-dep_OxRdtase_2_FAD-bd"/>
</dbReference>
<evidence type="ECO:0000256" key="14">
    <source>
        <dbReference type="PIRSR" id="PIRSR028937-1"/>
    </source>
</evidence>
<dbReference type="GO" id="GO:0016020">
    <property type="term" value="C:membrane"/>
    <property type="evidence" value="ECO:0007669"/>
    <property type="project" value="UniProtKB-SubCell"/>
</dbReference>
<dbReference type="EC" id="1.1.3.20" evidence="6 13"/>
<evidence type="ECO:0000256" key="2">
    <source>
        <dbReference type="ARBA" id="ARBA00001974"/>
    </source>
</evidence>
<dbReference type="PANTHER" id="PTHR46056">
    <property type="entry name" value="LONG-CHAIN-ALCOHOL OXIDASE"/>
    <property type="match status" value="1"/>
</dbReference>
<keyword evidence="10" id="KW-1133">Transmembrane helix</keyword>
<keyword evidence="7" id="KW-0285">Flavoprotein</keyword>
<dbReference type="SUPFAM" id="SSF51905">
    <property type="entry name" value="FAD/NAD(P)-binding domain"/>
    <property type="match status" value="1"/>
</dbReference>
<gene>
    <name evidence="17" type="ORF">MGL_3855</name>
</gene>
<dbReference type="PANTHER" id="PTHR46056:SF12">
    <property type="entry name" value="LONG-CHAIN-ALCOHOL OXIDASE"/>
    <property type="match status" value="1"/>
</dbReference>
<organism evidence="17 18">
    <name type="scientific">Malassezia globosa (strain ATCC MYA-4612 / CBS 7966)</name>
    <name type="common">Dandruff-associated fungus</name>
    <dbReference type="NCBI Taxonomy" id="425265"/>
    <lineage>
        <taxon>Eukaryota</taxon>
        <taxon>Fungi</taxon>
        <taxon>Dikarya</taxon>
        <taxon>Basidiomycota</taxon>
        <taxon>Ustilaginomycotina</taxon>
        <taxon>Malasseziomycetes</taxon>
        <taxon>Malasseziales</taxon>
        <taxon>Malasseziaceae</taxon>
        <taxon>Malassezia</taxon>
    </lineage>
</organism>
<dbReference type="GO" id="GO:0050660">
    <property type="term" value="F:flavin adenine dinucleotide binding"/>
    <property type="evidence" value="ECO:0007669"/>
    <property type="project" value="InterPro"/>
</dbReference>
<dbReference type="OrthoDB" id="269227at2759"/>
<dbReference type="EMBL" id="AAYY01000015">
    <property type="protein sequence ID" value="EDP41853.1"/>
    <property type="molecule type" value="Genomic_DNA"/>
</dbReference>
<dbReference type="Pfam" id="PF05199">
    <property type="entry name" value="GMC_oxred_C"/>
    <property type="match status" value="1"/>
</dbReference>
<dbReference type="InterPro" id="IPR001763">
    <property type="entry name" value="Rhodanese-like_dom"/>
</dbReference>
<dbReference type="OMA" id="RNVKGCW"/>
<dbReference type="GeneID" id="5853374"/>
<dbReference type="STRING" id="425265.A8QAY8"/>
<comment type="caution">
    <text evidence="17">The sequence shown here is derived from an EMBL/GenBank/DDBJ whole genome shotgun (WGS) entry which is preliminary data.</text>
</comment>
<evidence type="ECO:0000256" key="11">
    <source>
        <dbReference type="ARBA" id="ARBA00023002"/>
    </source>
</evidence>
<evidence type="ECO:0000256" key="15">
    <source>
        <dbReference type="SAM" id="MobiDB-lite"/>
    </source>
</evidence>
<reference evidence="17 18" key="1">
    <citation type="journal article" date="2007" name="Proc. Natl. Acad. Sci. U.S.A.">
        <title>Dandruff-associated Malassezia genomes reveal convergent and divergent virulence traits shared with plant and human fungal pathogens.</title>
        <authorList>
            <person name="Xu J."/>
            <person name="Saunders C.W."/>
            <person name="Hu P."/>
            <person name="Grant R.A."/>
            <person name="Boekhout T."/>
            <person name="Kuramae E.E."/>
            <person name="Kronstad J.W."/>
            <person name="Deangelis Y.M."/>
            <person name="Reeder N.L."/>
            <person name="Johnstone K.R."/>
            <person name="Leland M."/>
            <person name="Fieno A.M."/>
            <person name="Begley W.M."/>
            <person name="Sun Y."/>
            <person name="Lacey M.P."/>
            <person name="Chaudhary T."/>
            <person name="Keough T."/>
            <person name="Chu L."/>
            <person name="Sears R."/>
            <person name="Yuan B."/>
            <person name="Dawson T.L.Jr."/>
        </authorList>
    </citation>
    <scope>NUCLEOTIDE SEQUENCE [LARGE SCALE GENOMIC DNA]</scope>
    <source>
        <strain evidence="18">ATCC MYA-4612 / CBS 7966</strain>
    </source>
</reference>
<evidence type="ECO:0000256" key="1">
    <source>
        <dbReference type="ARBA" id="ARBA00000920"/>
    </source>
</evidence>
<keyword evidence="9" id="KW-0274">FAD</keyword>
<comment type="function">
    <text evidence="3">Long-chain fatty alcohol oxidase involved in the omega-oxidation pathway of lipid degradation.</text>
</comment>
<comment type="cofactor">
    <cofactor evidence="2">
        <name>FAD</name>
        <dbReference type="ChEBI" id="CHEBI:57692"/>
    </cofactor>
</comment>
<name>A8QAY8_MALGO</name>
<dbReference type="Pfam" id="PF00732">
    <property type="entry name" value="GMC_oxred_N"/>
    <property type="match status" value="1"/>
</dbReference>
<feature type="active site" description="Proton acceptor" evidence="14">
    <location>
        <position position="669"/>
    </location>
</feature>
<dbReference type="InParanoid" id="A8QAY8"/>
<evidence type="ECO:0000256" key="5">
    <source>
        <dbReference type="ARBA" id="ARBA00010790"/>
    </source>
</evidence>
<comment type="catalytic activity">
    <reaction evidence="1 13">
        <text>a long-chain primary fatty alcohol + O2 = a long-chain fatty aldehyde + H2O2</text>
        <dbReference type="Rhea" id="RHEA:22756"/>
        <dbReference type="ChEBI" id="CHEBI:15379"/>
        <dbReference type="ChEBI" id="CHEBI:16240"/>
        <dbReference type="ChEBI" id="CHEBI:17176"/>
        <dbReference type="ChEBI" id="CHEBI:77396"/>
        <dbReference type="EC" id="1.1.3.20"/>
    </reaction>
</comment>
<feature type="domain" description="Rhodanese" evidence="16">
    <location>
        <begin position="211"/>
        <end position="258"/>
    </location>
</feature>
<keyword evidence="18" id="KW-1185">Reference proteome</keyword>
<evidence type="ECO:0000256" key="4">
    <source>
        <dbReference type="ARBA" id="ARBA00004370"/>
    </source>
</evidence>
<dbReference type="AlphaFoldDB" id="A8QAY8"/>
<evidence type="ECO:0000256" key="8">
    <source>
        <dbReference type="ARBA" id="ARBA00022692"/>
    </source>
</evidence>
<evidence type="ECO:0000256" key="3">
    <source>
        <dbReference type="ARBA" id="ARBA00003842"/>
    </source>
</evidence>
<evidence type="ECO:0000256" key="13">
    <source>
        <dbReference type="PIRNR" id="PIRNR028937"/>
    </source>
</evidence>
<dbReference type="InterPro" id="IPR036188">
    <property type="entry name" value="FAD/NAD-bd_sf"/>
</dbReference>
<evidence type="ECO:0000256" key="7">
    <source>
        <dbReference type="ARBA" id="ARBA00022630"/>
    </source>
</evidence>
<keyword evidence="8" id="KW-0812">Transmembrane</keyword>
<comment type="subcellular location">
    <subcellularLocation>
        <location evidence="4">Membrane</location>
    </subcellularLocation>
</comment>
<dbReference type="Pfam" id="PF00890">
    <property type="entry name" value="FAD_binding_2"/>
    <property type="match status" value="1"/>
</dbReference>
<accession>A8QAY8</accession>
<dbReference type="InterPro" id="IPR012400">
    <property type="entry name" value="Long_Oxdase"/>
</dbReference>
<dbReference type="InterPro" id="IPR000172">
    <property type="entry name" value="GMC_OxRdtase_N"/>
</dbReference>
<dbReference type="GO" id="GO:0046577">
    <property type="term" value="F:long-chain-alcohol oxidase activity"/>
    <property type="evidence" value="ECO:0007669"/>
    <property type="project" value="UniProtKB-EC"/>
</dbReference>
<keyword evidence="11 13" id="KW-0560">Oxidoreductase</keyword>
<dbReference type="PIRSF" id="PIRSF028937">
    <property type="entry name" value="Lg_Ch_AO"/>
    <property type="match status" value="1"/>
</dbReference>